<evidence type="ECO:0000313" key="3">
    <source>
        <dbReference type="Proteomes" id="UP000019151"/>
    </source>
</evidence>
<sequence>MTAPAADDSAPPLTVEDLEERLSRPTAGVRAVLGRYGGDVLVLGAGGKMGPSLARMTRRALDELGGVHAARRVVAVSRFGDGATRAALEAAGVVTVAADLADPRALAALPDAPSVIYMAGQKFGTSDAPSRTWGINTFLPGLVAERYAGSRLVAFSTGNVYPNTPAPGRGAAEDHALTPLGEYANSCVGRERVLEYVCDRHRTPLAIVRLSYAVDLRYGVVVDVARRVQRGEPVDVRNGWVNFIWQGDATAQALQCLARADVPAFVINVTGPEAVPVTEIARRVARQWRRQPRFVGMTAPDALLSDTTLAQRLFGPPTVPSGRLMDWVAAWLGAGNPTLEKPTKFEVRDGKF</sequence>
<dbReference type="OrthoDB" id="9785845at2"/>
<dbReference type="EMBL" id="CP007128">
    <property type="protein sequence ID" value="AHG87622.1"/>
    <property type="molecule type" value="Genomic_DNA"/>
</dbReference>
<dbReference type="STRING" id="861299.J421_0085"/>
<dbReference type="AlphaFoldDB" id="W0RAX9"/>
<dbReference type="KEGG" id="gba:J421_0085"/>
<dbReference type="RefSeq" id="WP_025409180.1">
    <property type="nucleotide sequence ID" value="NZ_CP007128.1"/>
</dbReference>
<dbReference type="SUPFAM" id="SSF51735">
    <property type="entry name" value="NAD(P)-binding Rossmann-fold domains"/>
    <property type="match status" value="1"/>
</dbReference>
<organism evidence="2 3">
    <name type="scientific">Gemmatirosa kalamazoonensis</name>
    <dbReference type="NCBI Taxonomy" id="861299"/>
    <lineage>
        <taxon>Bacteria</taxon>
        <taxon>Pseudomonadati</taxon>
        <taxon>Gemmatimonadota</taxon>
        <taxon>Gemmatimonadia</taxon>
        <taxon>Gemmatimonadales</taxon>
        <taxon>Gemmatimonadaceae</taxon>
        <taxon>Gemmatirosa</taxon>
    </lineage>
</organism>
<feature type="domain" description="NAD-dependent epimerase/dehydratase" evidence="1">
    <location>
        <begin position="40"/>
        <end position="232"/>
    </location>
</feature>
<keyword evidence="3" id="KW-1185">Reference proteome</keyword>
<protein>
    <submittedName>
        <fullName evidence="2">NAD-dependent epimerase/dehydratase</fullName>
    </submittedName>
</protein>
<reference evidence="2 3" key="1">
    <citation type="journal article" date="2014" name="Genome Announc.">
        <title>Genome Sequence and Methylome of Soil Bacterium Gemmatirosa kalamazoonensis KBS708T, a Member of the Rarely Cultivated Gemmatimonadetes Phylum.</title>
        <authorList>
            <person name="Debruyn J.M."/>
            <person name="Radosevich M."/>
            <person name="Wommack K.E."/>
            <person name="Polson S.W."/>
            <person name="Hauser L.J."/>
            <person name="Fawaz M.N."/>
            <person name="Korlach J."/>
            <person name="Tsai Y.C."/>
        </authorList>
    </citation>
    <scope>NUCLEOTIDE SEQUENCE [LARGE SCALE GENOMIC DNA]</scope>
    <source>
        <strain evidence="2 3">KBS708</strain>
    </source>
</reference>
<dbReference type="eggNOG" id="COG0451">
    <property type="taxonomic scope" value="Bacteria"/>
</dbReference>
<evidence type="ECO:0000313" key="2">
    <source>
        <dbReference type="EMBL" id="AHG87622.1"/>
    </source>
</evidence>
<dbReference type="InterPro" id="IPR036291">
    <property type="entry name" value="NAD(P)-bd_dom_sf"/>
</dbReference>
<dbReference type="Proteomes" id="UP000019151">
    <property type="component" value="Chromosome"/>
</dbReference>
<evidence type="ECO:0000259" key="1">
    <source>
        <dbReference type="Pfam" id="PF01370"/>
    </source>
</evidence>
<proteinExistence type="predicted"/>
<name>W0RAX9_9BACT</name>
<dbReference type="InParanoid" id="W0RAX9"/>
<gene>
    <name evidence="2" type="ORF">J421_0085</name>
</gene>
<dbReference type="Pfam" id="PF01370">
    <property type="entry name" value="Epimerase"/>
    <property type="match status" value="1"/>
</dbReference>
<accession>W0RAX9</accession>
<dbReference type="Gene3D" id="3.40.50.720">
    <property type="entry name" value="NAD(P)-binding Rossmann-like Domain"/>
    <property type="match status" value="1"/>
</dbReference>
<dbReference type="InterPro" id="IPR001509">
    <property type="entry name" value="Epimerase_deHydtase"/>
</dbReference>
<dbReference type="HOGENOM" id="CLU_820969_0_0_0"/>